<dbReference type="PANTHER" id="PTHR31175">
    <property type="entry name" value="AUXIN-RESPONSIVE FAMILY PROTEIN"/>
    <property type="match status" value="1"/>
</dbReference>
<dbReference type="GO" id="GO:0009733">
    <property type="term" value="P:response to auxin"/>
    <property type="evidence" value="ECO:0007669"/>
    <property type="project" value="InterPro"/>
</dbReference>
<proteinExistence type="inferred from homology"/>
<organism evidence="2 3">
    <name type="scientific">Rhynchospora pubera</name>
    <dbReference type="NCBI Taxonomy" id="906938"/>
    <lineage>
        <taxon>Eukaryota</taxon>
        <taxon>Viridiplantae</taxon>
        <taxon>Streptophyta</taxon>
        <taxon>Embryophyta</taxon>
        <taxon>Tracheophyta</taxon>
        <taxon>Spermatophyta</taxon>
        <taxon>Magnoliopsida</taxon>
        <taxon>Liliopsida</taxon>
        <taxon>Poales</taxon>
        <taxon>Cyperaceae</taxon>
        <taxon>Cyperoideae</taxon>
        <taxon>Rhynchosporeae</taxon>
        <taxon>Rhynchospora</taxon>
    </lineage>
</organism>
<protein>
    <submittedName>
        <fullName evidence="2">Uncharacterized protein</fullName>
    </submittedName>
</protein>
<comment type="caution">
    <text evidence="2">The sequence shown here is derived from an EMBL/GenBank/DDBJ whole genome shotgun (WGS) entry which is preliminary data.</text>
</comment>
<evidence type="ECO:0000313" key="2">
    <source>
        <dbReference type="EMBL" id="KAJ4774934.1"/>
    </source>
</evidence>
<accession>A0AAV8E3T9</accession>
<keyword evidence="3" id="KW-1185">Reference proteome</keyword>
<dbReference type="Pfam" id="PF02519">
    <property type="entry name" value="Auxin_inducible"/>
    <property type="match status" value="1"/>
</dbReference>
<evidence type="ECO:0000256" key="1">
    <source>
        <dbReference type="ARBA" id="ARBA00006974"/>
    </source>
</evidence>
<dbReference type="Proteomes" id="UP001140206">
    <property type="component" value="Chromosome 3"/>
</dbReference>
<gene>
    <name evidence="2" type="ORF">LUZ62_059191</name>
</gene>
<dbReference type="EMBL" id="JAMFTS010000003">
    <property type="protein sequence ID" value="KAJ4774934.1"/>
    <property type="molecule type" value="Genomic_DNA"/>
</dbReference>
<dbReference type="PANTHER" id="PTHR31175:SF120">
    <property type="entry name" value="OS09G0547100 PROTEIN"/>
    <property type="match status" value="1"/>
</dbReference>
<dbReference type="InterPro" id="IPR003676">
    <property type="entry name" value="SAUR_fam"/>
</dbReference>
<comment type="similarity">
    <text evidence="1">Belongs to the ARG7 family.</text>
</comment>
<dbReference type="AlphaFoldDB" id="A0AAV8E3T9"/>
<reference evidence="2" key="1">
    <citation type="submission" date="2022-08" db="EMBL/GenBank/DDBJ databases">
        <authorList>
            <person name="Marques A."/>
        </authorList>
    </citation>
    <scope>NUCLEOTIDE SEQUENCE</scope>
    <source>
        <strain evidence="2">RhyPub2mFocal</strain>
        <tissue evidence="2">Leaves</tissue>
    </source>
</reference>
<name>A0AAV8E3T9_9POAL</name>
<evidence type="ECO:0000313" key="3">
    <source>
        <dbReference type="Proteomes" id="UP001140206"/>
    </source>
</evidence>
<sequence>MLSPKKLVQMAKKWQRMAVLGRRRLTFRRNLSHDDADQCTSPQAEKGHFVIYAIDRKRFMIPLEYLNTRLVMQLFQLSEEEFGYTVDGPITLPCEAEFFIEYALGLIKRGMSEEVERALLSSVLLPHHHACSVQSNLGTICQKVEVCGF</sequence>